<dbReference type="AlphaFoldDB" id="A0A0K6GYR1"/>
<organism evidence="9 10">
    <name type="scientific">Gulbenkiania indica</name>
    <dbReference type="NCBI Taxonomy" id="375574"/>
    <lineage>
        <taxon>Bacteria</taxon>
        <taxon>Pseudomonadati</taxon>
        <taxon>Pseudomonadota</taxon>
        <taxon>Betaproteobacteria</taxon>
        <taxon>Neisseriales</taxon>
        <taxon>Chromobacteriaceae</taxon>
        <taxon>Gulbenkiania</taxon>
    </lineage>
</organism>
<reference evidence="10" key="1">
    <citation type="submission" date="2015-08" db="EMBL/GenBank/DDBJ databases">
        <authorList>
            <person name="Varghese N."/>
        </authorList>
    </citation>
    <scope>NUCLEOTIDE SEQUENCE [LARGE SCALE GENOMIC DNA]</scope>
    <source>
        <strain evidence="10">DSM 17901</strain>
    </source>
</reference>
<evidence type="ECO:0000256" key="2">
    <source>
        <dbReference type="ARBA" id="ARBA00022692"/>
    </source>
</evidence>
<accession>A0A0K6GYR1</accession>
<evidence type="ECO:0000259" key="8">
    <source>
        <dbReference type="Pfam" id="PF15864"/>
    </source>
</evidence>
<evidence type="ECO:0000256" key="5">
    <source>
        <dbReference type="SAM" id="Phobius"/>
    </source>
</evidence>
<feature type="transmembrane region" description="Helical" evidence="5">
    <location>
        <begin position="439"/>
        <end position="461"/>
    </location>
</feature>
<comment type="subcellular location">
    <subcellularLocation>
        <location evidence="1">Membrane</location>
        <topology evidence="1">Multi-pass membrane protein</topology>
    </subcellularLocation>
</comment>
<keyword evidence="2 5" id="KW-0812">Transmembrane</keyword>
<dbReference type="InterPro" id="IPR007016">
    <property type="entry name" value="O-antigen_ligase-rel_domated"/>
</dbReference>
<dbReference type="PANTHER" id="PTHR37422:SF21">
    <property type="entry name" value="EXOQ-LIKE PROTEIN"/>
    <property type="match status" value="1"/>
</dbReference>
<dbReference type="EMBL" id="CYHA01000003">
    <property type="protein sequence ID" value="CUA83876.1"/>
    <property type="molecule type" value="Genomic_DNA"/>
</dbReference>
<dbReference type="Proteomes" id="UP000243535">
    <property type="component" value="Unassembled WGS sequence"/>
</dbReference>
<feature type="transmembrane region" description="Helical" evidence="5">
    <location>
        <begin position="71"/>
        <end position="91"/>
    </location>
</feature>
<evidence type="ECO:0000256" key="1">
    <source>
        <dbReference type="ARBA" id="ARBA00004141"/>
    </source>
</evidence>
<dbReference type="Pfam" id="PF04932">
    <property type="entry name" value="Wzy_C"/>
    <property type="match status" value="1"/>
</dbReference>
<feature type="transmembrane region" description="Helical" evidence="5">
    <location>
        <begin position="202"/>
        <end position="218"/>
    </location>
</feature>
<dbReference type="InterPro" id="IPR021797">
    <property type="entry name" value="Wzy_C_2"/>
</dbReference>
<evidence type="ECO:0000256" key="3">
    <source>
        <dbReference type="ARBA" id="ARBA00022989"/>
    </source>
</evidence>
<dbReference type="STRING" id="375574.GCA_001418035_01719"/>
<feature type="transmembrane region" description="Helical" evidence="5">
    <location>
        <begin position="224"/>
        <end position="241"/>
    </location>
</feature>
<feature type="domain" description="Protein glycosylation ligase" evidence="8">
    <location>
        <begin position="169"/>
        <end position="194"/>
    </location>
</feature>
<feature type="transmembrane region" description="Helical" evidence="5">
    <location>
        <begin position="127"/>
        <end position="159"/>
    </location>
</feature>
<feature type="transmembrane region" description="Helical" evidence="5">
    <location>
        <begin position="355"/>
        <end position="380"/>
    </location>
</feature>
<dbReference type="Pfam" id="PF15864">
    <property type="entry name" value="PglL_A"/>
    <property type="match status" value="1"/>
</dbReference>
<evidence type="ECO:0000259" key="7">
    <source>
        <dbReference type="Pfam" id="PF11846"/>
    </source>
</evidence>
<feature type="transmembrane region" description="Helical" evidence="5">
    <location>
        <begin position="97"/>
        <end position="115"/>
    </location>
</feature>
<evidence type="ECO:0000313" key="9">
    <source>
        <dbReference type="EMBL" id="CUA83876.1"/>
    </source>
</evidence>
<evidence type="ECO:0000259" key="6">
    <source>
        <dbReference type="Pfam" id="PF04932"/>
    </source>
</evidence>
<keyword evidence="10" id="KW-1185">Reference proteome</keyword>
<dbReference type="GO" id="GO:0016874">
    <property type="term" value="F:ligase activity"/>
    <property type="evidence" value="ECO:0007669"/>
    <property type="project" value="UniProtKB-KW"/>
</dbReference>
<dbReference type="OrthoDB" id="4448at2"/>
<evidence type="ECO:0000256" key="4">
    <source>
        <dbReference type="ARBA" id="ARBA00023136"/>
    </source>
</evidence>
<feature type="transmembrane region" description="Helical" evidence="5">
    <location>
        <begin position="413"/>
        <end position="432"/>
    </location>
</feature>
<name>A0A0K6GYR1_9NEIS</name>
<sequence length="596" mass="65568">MLPRNAVLQCLPSLALFAWALIAIVPFASRVHYVPLPQYFGEINVVWLTALAGACLLLAGQGLRQLPAAAVWMLGLAAYWQAQVWLVPLVFPGLNSATALAFVALAVLALVTAQLKLYFGTSRVLTALAWALVAGAIVQSLIGFCQLTGLAQVMGGVLFYDHSHPTTNVFGHIGQRNQYAHYLMWGLLCGVYLHVTGQMSRKWLIVLTLWLSAMLAWAGSRTVLLYLVAEVALAGIWYWRARTYTVRRMLGVVTAVAGCVLLFQLLLPLFNQLLSWLMASQVTGASGIERLASNSDGMGSRRLGEMHKAWLVFRDAPWFGSGWSQFAVQSVRLQTLPAFAAAGYNSGLFTHCHNLILQLLAETGLAGALLAVGGFFLLLIPFFRQPATVETLLPVMALSVSFIHSLLEYPLWYLYFLAVCVIWLTLAPGGVLRLPRAGSLATGAALLLVGVLSVMTMPRYWELVDLYTPTGNPGRDAVRVNRLEAIVRDEPMFAFHALNTLDNYLPPTREHLSEKRHWITLLAAFRPYPDVMLKKAQLEALAGEGRLAEATLRTSLASFPTYAGDYYNALPESEPAYEGLRVVASEVYDRLPAQYR</sequence>
<dbReference type="InterPro" id="IPR051533">
    <property type="entry name" value="WaaL-like"/>
</dbReference>
<feature type="transmembrane region" description="Helical" evidence="5">
    <location>
        <begin position="39"/>
        <end position="59"/>
    </location>
</feature>
<keyword evidence="4 5" id="KW-0472">Membrane</keyword>
<evidence type="ECO:0000313" key="10">
    <source>
        <dbReference type="Proteomes" id="UP000243535"/>
    </source>
</evidence>
<gene>
    <name evidence="9" type="ORF">Ga0061063_1927</name>
</gene>
<dbReference type="RefSeq" id="WP_055434005.1">
    <property type="nucleotide sequence ID" value="NZ_CYHA01000003.1"/>
</dbReference>
<keyword evidence="9" id="KW-0436">Ligase</keyword>
<keyword evidence="3 5" id="KW-1133">Transmembrane helix</keyword>
<dbReference type="Pfam" id="PF11846">
    <property type="entry name" value="Wzy_C_2"/>
    <property type="match status" value="1"/>
</dbReference>
<proteinExistence type="predicted"/>
<feature type="transmembrane region" description="Helical" evidence="5">
    <location>
        <begin position="179"/>
        <end position="195"/>
    </location>
</feature>
<dbReference type="GO" id="GO:0016020">
    <property type="term" value="C:membrane"/>
    <property type="evidence" value="ECO:0007669"/>
    <property type="project" value="UniProtKB-SubCell"/>
</dbReference>
<feature type="domain" description="O-antigen ligase-related" evidence="6">
    <location>
        <begin position="207"/>
        <end position="371"/>
    </location>
</feature>
<dbReference type="InterPro" id="IPR031726">
    <property type="entry name" value="PglL_A"/>
</dbReference>
<dbReference type="PANTHER" id="PTHR37422">
    <property type="entry name" value="TEICHURONIC ACID BIOSYNTHESIS PROTEIN TUAE"/>
    <property type="match status" value="1"/>
</dbReference>
<feature type="transmembrane region" description="Helical" evidence="5">
    <location>
        <begin position="250"/>
        <end position="270"/>
    </location>
</feature>
<feature type="domain" description="Virulence factor membrane-bound polymerase C-terminal" evidence="7">
    <location>
        <begin position="402"/>
        <end position="563"/>
    </location>
</feature>
<protein>
    <submittedName>
        <fullName evidence="9">O-antigen ligase</fullName>
    </submittedName>
</protein>